<dbReference type="GO" id="GO:0006508">
    <property type="term" value="P:proteolysis"/>
    <property type="evidence" value="ECO:0007669"/>
    <property type="project" value="UniProtKB-KW"/>
</dbReference>
<dbReference type="PROSITE" id="PS51892">
    <property type="entry name" value="SUBTILASE"/>
    <property type="match status" value="1"/>
</dbReference>
<sequence>MVNKLQSLGISYTSTHNFTELINAASFYLEDQYVDAITSLPMVSAIWPMRLTSLDRTPLSANSATNQTASSLTRPPRALLEHYYTGVNFAHQAPYNLTGRDIKVGVIDSGIDYHHPAFGSCYKTPGCRIQYGYDFVGDQFNGTNVLQPDDDPLDTCNGHGTTVTGILAGYDSGTDGEETYKGVAPDAILGIYRALGCSGLTNSVALIRAIEQAYVDGMQIINISVATASGWDAWSEAKVVQEFSNRGRIVVSAAGNSGLDNMWSVSSPSIALGCISVGDPPTLSVSTNPIDVAVFDNYLPNSVSWFSSWGPAAGNHLKPNLVAPGSKIYSPRPLNLGTYDLASGTSMSSPYVA</sequence>
<gene>
    <name evidence="7" type="ORF">BJ085DRAFT_23595</name>
</gene>
<dbReference type="Pfam" id="PF00082">
    <property type="entry name" value="Peptidase_S8"/>
    <property type="match status" value="1"/>
</dbReference>
<feature type="non-terminal residue" evidence="7">
    <location>
        <position position="353"/>
    </location>
</feature>
<feature type="domain" description="Peptidase S8/S53" evidence="6">
    <location>
        <begin position="99"/>
        <end position="353"/>
    </location>
</feature>
<evidence type="ECO:0000313" key="7">
    <source>
        <dbReference type="EMBL" id="RKP38720.1"/>
    </source>
</evidence>
<dbReference type="PROSITE" id="PS00136">
    <property type="entry name" value="SUBTILASE_ASP"/>
    <property type="match status" value="1"/>
</dbReference>
<name>A0A4Q0A0S4_9FUNG</name>
<dbReference type="InterPro" id="IPR050131">
    <property type="entry name" value="Peptidase_S8_subtilisin-like"/>
</dbReference>
<dbReference type="SUPFAM" id="SSF52743">
    <property type="entry name" value="Subtilisin-like"/>
    <property type="match status" value="1"/>
</dbReference>
<evidence type="ECO:0000256" key="5">
    <source>
        <dbReference type="PROSITE-ProRule" id="PRU01240"/>
    </source>
</evidence>
<dbReference type="AlphaFoldDB" id="A0A4Q0A0S4"/>
<dbReference type="EMBL" id="ML002336">
    <property type="protein sequence ID" value="RKP38720.1"/>
    <property type="molecule type" value="Genomic_DNA"/>
</dbReference>
<dbReference type="InterPro" id="IPR023827">
    <property type="entry name" value="Peptidase_S8_Asp-AS"/>
</dbReference>
<protein>
    <submittedName>
        <fullName evidence="7">Peptidase S8/S53 domain-containing protein</fullName>
    </submittedName>
</protein>
<keyword evidence="8" id="KW-1185">Reference proteome</keyword>
<evidence type="ECO:0000313" key="8">
    <source>
        <dbReference type="Proteomes" id="UP000268162"/>
    </source>
</evidence>
<dbReference type="InterPro" id="IPR000209">
    <property type="entry name" value="Peptidase_S8/S53_dom"/>
</dbReference>
<dbReference type="PRINTS" id="PR00723">
    <property type="entry name" value="SUBTILISIN"/>
</dbReference>
<dbReference type="InterPro" id="IPR022398">
    <property type="entry name" value="Peptidase_S8_His-AS"/>
</dbReference>
<dbReference type="STRING" id="215637.A0A4Q0A0S4"/>
<dbReference type="Proteomes" id="UP000268162">
    <property type="component" value="Unassembled WGS sequence"/>
</dbReference>
<organism evidence="7 8">
    <name type="scientific">Dimargaris cristalligena</name>
    <dbReference type="NCBI Taxonomy" id="215637"/>
    <lineage>
        <taxon>Eukaryota</taxon>
        <taxon>Fungi</taxon>
        <taxon>Fungi incertae sedis</taxon>
        <taxon>Zoopagomycota</taxon>
        <taxon>Kickxellomycotina</taxon>
        <taxon>Dimargaritomycetes</taxon>
        <taxon>Dimargaritales</taxon>
        <taxon>Dimargaritaceae</taxon>
        <taxon>Dimargaris</taxon>
    </lineage>
</organism>
<evidence type="ECO:0000256" key="3">
    <source>
        <dbReference type="ARBA" id="ARBA00022801"/>
    </source>
</evidence>
<reference evidence="8" key="1">
    <citation type="journal article" date="2018" name="Nat. Microbiol.">
        <title>Leveraging single-cell genomics to expand the fungal tree of life.</title>
        <authorList>
            <person name="Ahrendt S.R."/>
            <person name="Quandt C.A."/>
            <person name="Ciobanu D."/>
            <person name="Clum A."/>
            <person name="Salamov A."/>
            <person name="Andreopoulos B."/>
            <person name="Cheng J.F."/>
            <person name="Woyke T."/>
            <person name="Pelin A."/>
            <person name="Henrissat B."/>
            <person name="Reynolds N.K."/>
            <person name="Benny G.L."/>
            <person name="Smith M.E."/>
            <person name="James T.Y."/>
            <person name="Grigoriev I.V."/>
        </authorList>
    </citation>
    <scope>NUCLEOTIDE SEQUENCE [LARGE SCALE GENOMIC DNA]</scope>
    <source>
        <strain evidence="8">RSA 468</strain>
    </source>
</reference>
<feature type="active site" description="Charge relay system" evidence="5">
    <location>
        <position position="346"/>
    </location>
</feature>
<evidence type="ECO:0000256" key="4">
    <source>
        <dbReference type="ARBA" id="ARBA00022825"/>
    </source>
</evidence>
<dbReference type="InterPro" id="IPR015500">
    <property type="entry name" value="Peptidase_S8_subtilisin-rel"/>
</dbReference>
<keyword evidence="4 5" id="KW-0720">Serine protease</keyword>
<dbReference type="PROSITE" id="PS00137">
    <property type="entry name" value="SUBTILASE_HIS"/>
    <property type="match status" value="1"/>
</dbReference>
<comment type="similarity">
    <text evidence="1 5">Belongs to the peptidase S8 family.</text>
</comment>
<evidence type="ECO:0000256" key="1">
    <source>
        <dbReference type="ARBA" id="ARBA00011073"/>
    </source>
</evidence>
<dbReference type="GO" id="GO:0004252">
    <property type="term" value="F:serine-type endopeptidase activity"/>
    <property type="evidence" value="ECO:0007669"/>
    <property type="project" value="UniProtKB-UniRule"/>
</dbReference>
<dbReference type="GO" id="GO:0005615">
    <property type="term" value="C:extracellular space"/>
    <property type="evidence" value="ECO:0007669"/>
    <property type="project" value="TreeGrafter"/>
</dbReference>
<dbReference type="PANTHER" id="PTHR43806">
    <property type="entry name" value="PEPTIDASE S8"/>
    <property type="match status" value="1"/>
</dbReference>
<dbReference type="Gene3D" id="3.40.50.200">
    <property type="entry name" value="Peptidase S8/S53 domain"/>
    <property type="match status" value="1"/>
</dbReference>
<dbReference type="PANTHER" id="PTHR43806:SF66">
    <property type="entry name" value="SERIN ENDOPEPTIDASE"/>
    <property type="match status" value="1"/>
</dbReference>
<evidence type="ECO:0000259" key="6">
    <source>
        <dbReference type="Pfam" id="PF00082"/>
    </source>
</evidence>
<dbReference type="InterPro" id="IPR036852">
    <property type="entry name" value="Peptidase_S8/S53_dom_sf"/>
</dbReference>
<feature type="active site" description="Charge relay system" evidence="5">
    <location>
        <position position="159"/>
    </location>
</feature>
<keyword evidence="2 5" id="KW-0645">Protease</keyword>
<keyword evidence="3 5" id="KW-0378">Hydrolase</keyword>
<proteinExistence type="inferred from homology"/>
<feature type="active site" description="Charge relay system" evidence="5">
    <location>
        <position position="108"/>
    </location>
</feature>
<evidence type="ECO:0000256" key="2">
    <source>
        <dbReference type="ARBA" id="ARBA00022670"/>
    </source>
</evidence>
<accession>A0A4Q0A0S4</accession>